<feature type="chain" id="PRO_5009214265" evidence="1">
    <location>
        <begin position="22"/>
        <end position="238"/>
    </location>
</feature>
<comment type="caution">
    <text evidence="2">The sequence shown here is derived from an EMBL/GenBank/DDBJ whole genome shotgun (WGS) entry which is preliminary data.</text>
</comment>
<proteinExistence type="predicted"/>
<organism evidence="2 3">
    <name type="scientific">Alteromonas lipolytica</name>
    <dbReference type="NCBI Taxonomy" id="1856405"/>
    <lineage>
        <taxon>Bacteria</taxon>
        <taxon>Pseudomonadati</taxon>
        <taxon>Pseudomonadota</taxon>
        <taxon>Gammaproteobacteria</taxon>
        <taxon>Alteromonadales</taxon>
        <taxon>Alteromonadaceae</taxon>
        <taxon>Alteromonas/Salinimonas group</taxon>
        <taxon>Alteromonas</taxon>
    </lineage>
</organism>
<evidence type="ECO:0000313" key="2">
    <source>
        <dbReference type="EMBL" id="OFI35193.1"/>
    </source>
</evidence>
<reference evidence="2 3" key="1">
    <citation type="submission" date="2016-09" db="EMBL/GenBank/DDBJ databases">
        <title>Alteromonas lipolytica, a new species isolated from sea water.</title>
        <authorList>
            <person name="Wu Y.-H."/>
            <person name="Cheng H."/>
            <person name="Xu X.-W."/>
        </authorList>
    </citation>
    <scope>NUCLEOTIDE SEQUENCE [LARGE SCALE GENOMIC DNA]</scope>
    <source>
        <strain evidence="2 3">JW12</strain>
    </source>
</reference>
<sequence>MNKCLFLFAVVAIQSFSITHAAELKVDENIKEGNRWEAVIPKNVSGSFRLVSFTLSRLASYSRDDVLALHVYVPEKGQTHITANNIVKNNVNYQMEVKKTDFEQGWSVFTPWSVNDVLLPNGIKAKNLGIEAKLDEQTYLPTVLRRKGVNDVSSERAYALHFFTPANIKSIHYRVVEGNQKKLEGVLTDIFAASTFRLDLNMENMSNGFYKLILEITWINNRKSIKTYPFYHLEYEDN</sequence>
<dbReference type="AlphaFoldDB" id="A0A1E8FI89"/>
<dbReference type="EMBL" id="MJIC01000010">
    <property type="protein sequence ID" value="OFI35193.1"/>
    <property type="molecule type" value="Genomic_DNA"/>
</dbReference>
<feature type="signal peptide" evidence="1">
    <location>
        <begin position="1"/>
        <end position="21"/>
    </location>
</feature>
<evidence type="ECO:0000313" key="3">
    <source>
        <dbReference type="Proteomes" id="UP000176037"/>
    </source>
</evidence>
<keyword evidence="1" id="KW-0732">Signal</keyword>
<keyword evidence="3" id="KW-1185">Reference proteome</keyword>
<dbReference type="Proteomes" id="UP000176037">
    <property type="component" value="Unassembled WGS sequence"/>
</dbReference>
<name>A0A1E8FI89_9ALTE</name>
<dbReference type="STRING" id="1856405.BFC17_16770"/>
<protein>
    <submittedName>
        <fullName evidence="2">Uncharacterized protein</fullName>
    </submittedName>
</protein>
<accession>A0A1E8FI89</accession>
<evidence type="ECO:0000256" key="1">
    <source>
        <dbReference type="SAM" id="SignalP"/>
    </source>
</evidence>
<gene>
    <name evidence="2" type="ORF">BFC17_16770</name>
</gene>